<evidence type="ECO:0000256" key="1">
    <source>
        <dbReference type="ARBA" id="ARBA00022490"/>
    </source>
</evidence>
<dbReference type="PANTHER" id="PTHR47739:SF1">
    <property type="entry name" value="TRNA1(VAL) (ADENINE(37)-N6)-METHYLTRANSFERASE"/>
    <property type="match status" value="1"/>
</dbReference>
<keyword evidence="3 6" id="KW-0808">Transferase</keyword>
<comment type="similarity">
    <text evidence="6">Belongs to the methyltransferase superfamily. tRNA (adenine-N(6)-)-methyltransferase family.</text>
</comment>
<accession>A0ABQ1IEC6</accession>
<dbReference type="InterPro" id="IPR029063">
    <property type="entry name" value="SAM-dependent_MTases_sf"/>
</dbReference>
<comment type="function">
    <text evidence="6">Specifically methylates the adenine in position 37 of tRNA(1)(Val) (anticodon cmo5UAC).</text>
</comment>
<dbReference type="PRINTS" id="PR00507">
    <property type="entry name" value="N12N6MTFRASE"/>
</dbReference>
<evidence type="ECO:0000256" key="3">
    <source>
        <dbReference type="ARBA" id="ARBA00022679"/>
    </source>
</evidence>
<evidence type="ECO:0000313" key="8">
    <source>
        <dbReference type="EMBL" id="GGB35517.1"/>
    </source>
</evidence>
<dbReference type="HAMAP" id="MF_01872">
    <property type="entry name" value="tRNA_methyltr_YfiC"/>
    <property type="match status" value="1"/>
</dbReference>
<evidence type="ECO:0000256" key="6">
    <source>
        <dbReference type="HAMAP-Rule" id="MF_01872"/>
    </source>
</evidence>
<reference evidence="9" key="1">
    <citation type="journal article" date="2019" name="Int. J. Syst. Evol. Microbiol.">
        <title>The Global Catalogue of Microorganisms (GCM) 10K type strain sequencing project: providing services to taxonomists for standard genome sequencing and annotation.</title>
        <authorList>
            <consortium name="The Broad Institute Genomics Platform"/>
            <consortium name="The Broad Institute Genome Sequencing Center for Infectious Disease"/>
            <person name="Wu L."/>
            <person name="Ma J."/>
        </authorList>
    </citation>
    <scope>NUCLEOTIDE SEQUENCE [LARGE SCALE GENOMIC DNA]</scope>
    <source>
        <strain evidence="9">CGMCC 1.15923</strain>
    </source>
</reference>
<name>A0ABQ1IEC6_9GAMM</name>
<dbReference type="InterPro" id="IPR002052">
    <property type="entry name" value="DNA_methylase_N6_adenine_CS"/>
</dbReference>
<dbReference type="InterPro" id="IPR022882">
    <property type="entry name" value="tRNA_adenine-N6_MeTrfase"/>
</dbReference>
<dbReference type="SUPFAM" id="SSF53335">
    <property type="entry name" value="S-adenosyl-L-methionine-dependent methyltransferases"/>
    <property type="match status" value="1"/>
</dbReference>
<keyword evidence="2 6" id="KW-0489">Methyltransferase</keyword>
<keyword evidence="9" id="KW-1185">Reference proteome</keyword>
<dbReference type="RefSeq" id="WP_188628584.1">
    <property type="nucleotide sequence ID" value="NZ_BMKE01000003.1"/>
</dbReference>
<evidence type="ECO:0000256" key="2">
    <source>
        <dbReference type="ARBA" id="ARBA00022603"/>
    </source>
</evidence>
<sequence>MSSRGFTFKQFHINHDRCAMKVGTDGILLGAWASLGSARRILDIGTGSGLVALMLAQRSEPEVKITGLELDEAAALQAADNVRASPWPKKIDIVQGALQEYLADPFDLIVSNPPYFAHGQEFADTARGQARHTGSLSLAELFRHSRRLLSPTGSLMLVLPSQAMDEALVQAAAYDFFVAEKVAVITKEGKVAGRFLCRLNSTKCCSVSGELVINTNYNAYGDAYVSLVSPFYLKM</sequence>
<proteinExistence type="inferred from homology"/>
<dbReference type="PANTHER" id="PTHR47739">
    <property type="entry name" value="TRNA1(VAL) (ADENINE(37)-N6)-METHYLTRANSFERASE"/>
    <property type="match status" value="1"/>
</dbReference>
<dbReference type="Pfam" id="PF05175">
    <property type="entry name" value="MTS"/>
    <property type="match status" value="1"/>
</dbReference>
<dbReference type="EMBL" id="BMKE01000003">
    <property type="protein sequence ID" value="GGB35517.1"/>
    <property type="molecule type" value="Genomic_DNA"/>
</dbReference>
<feature type="domain" description="Methyltransferase small" evidence="7">
    <location>
        <begin position="37"/>
        <end position="168"/>
    </location>
</feature>
<comment type="subcellular location">
    <subcellularLocation>
        <location evidence="6">Cytoplasm</location>
    </subcellularLocation>
</comment>
<dbReference type="InterPro" id="IPR007848">
    <property type="entry name" value="Small_mtfrase_dom"/>
</dbReference>
<keyword evidence="4 6" id="KW-0949">S-adenosyl-L-methionine</keyword>
<dbReference type="CDD" id="cd02440">
    <property type="entry name" value="AdoMet_MTases"/>
    <property type="match status" value="1"/>
</dbReference>
<keyword evidence="1 6" id="KW-0963">Cytoplasm</keyword>
<comment type="catalytic activity">
    <reaction evidence="6">
        <text>adenosine(37) in tRNA1(Val) + S-adenosyl-L-methionine = N(6)-methyladenosine(37) in tRNA1(Val) + S-adenosyl-L-homocysteine + H(+)</text>
        <dbReference type="Rhea" id="RHEA:43160"/>
        <dbReference type="Rhea" id="RHEA-COMP:10369"/>
        <dbReference type="Rhea" id="RHEA-COMP:10370"/>
        <dbReference type="ChEBI" id="CHEBI:15378"/>
        <dbReference type="ChEBI" id="CHEBI:57856"/>
        <dbReference type="ChEBI" id="CHEBI:59789"/>
        <dbReference type="ChEBI" id="CHEBI:74411"/>
        <dbReference type="ChEBI" id="CHEBI:74449"/>
        <dbReference type="EC" id="2.1.1.223"/>
    </reaction>
</comment>
<dbReference type="InterPro" id="IPR050210">
    <property type="entry name" value="tRNA_Adenine-N(6)_MTase"/>
</dbReference>
<gene>
    <name evidence="8" type="ORF">GCM10011502_05760</name>
</gene>
<protein>
    <recommendedName>
        <fullName evidence="6">tRNA1(Val) (adenine(37)-N6)-methyltransferase</fullName>
        <ecNumber evidence="6">2.1.1.223</ecNumber>
    </recommendedName>
    <alternativeName>
        <fullName evidence="6">tRNA m6A37 methyltransferase</fullName>
    </alternativeName>
</protein>
<dbReference type="Gene3D" id="3.40.50.150">
    <property type="entry name" value="Vaccinia Virus protein VP39"/>
    <property type="match status" value="1"/>
</dbReference>
<evidence type="ECO:0000259" key="7">
    <source>
        <dbReference type="Pfam" id="PF05175"/>
    </source>
</evidence>
<evidence type="ECO:0000256" key="4">
    <source>
        <dbReference type="ARBA" id="ARBA00022691"/>
    </source>
</evidence>
<dbReference type="Proteomes" id="UP000646152">
    <property type="component" value="Unassembled WGS sequence"/>
</dbReference>
<evidence type="ECO:0000256" key="5">
    <source>
        <dbReference type="ARBA" id="ARBA00022694"/>
    </source>
</evidence>
<comment type="caution">
    <text evidence="8">The sequence shown here is derived from an EMBL/GenBank/DDBJ whole genome shotgun (WGS) entry which is preliminary data.</text>
</comment>
<dbReference type="PROSITE" id="PS00092">
    <property type="entry name" value="N6_MTASE"/>
    <property type="match status" value="1"/>
</dbReference>
<dbReference type="EC" id="2.1.1.223" evidence="6"/>
<keyword evidence="5 6" id="KW-0819">tRNA processing</keyword>
<evidence type="ECO:0000313" key="9">
    <source>
        <dbReference type="Proteomes" id="UP000646152"/>
    </source>
</evidence>
<organism evidence="8 9">
    <name type="scientific">Oceanisphaera marina</name>
    <dbReference type="NCBI Taxonomy" id="2017550"/>
    <lineage>
        <taxon>Bacteria</taxon>
        <taxon>Pseudomonadati</taxon>
        <taxon>Pseudomonadota</taxon>
        <taxon>Gammaproteobacteria</taxon>
        <taxon>Aeromonadales</taxon>
        <taxon>Aeromonadaceae</taxon>
        <taxon>Oceanisphaera</taxon>
    </lineage>
</organism>